<evidence type="ECO:0000313" key="2">
    <source>
        <dbReference type="Proteomes" id="UP000240325"/>
    </source>
</evidence>
<gene>
    <name evidence="1" type="ORF">BMW23_0818</name>
</gene>
<sequence length="214" mass="25315">MEDIQDHHCCGELSTYIKILLNDCAKCHSCKNKLHDLNKSYTCVKCIKNMDEVIKNGNYYYTSYFVDDDECNNCGNRNMSTYYYVNIPIDEYDSKTNYLNMIKKCKCRKISKYELKLNDDIICSKCKNIKIKKDTLLNLCSSRCAYCDWYIKKYFSEPGQINFKAIFSKHDVKCSKCEHIEHVDGIFEGILYEDIKKIAEINEKKKSRRNNKYD</sequence>
<accession>A0A2H4UVH0</accession>
<evidence type="ECO:0000313" key="1">
    <source>
        <dbReference type="EMBL" id="ATZ80864.1"/>
    </source>
</evidence>
<dbReference type="Proteomes" id="UP000240325">
    <property type="component" value="Segment"/>
</dbReference>
<reference evidence="1" key="1">
    <citation type="journal article" date="2017" name="Elife">
        <title>The kinetoplastid-infecting Bodo saltans virus (BsV), a window into the most abundant giant viruses in the sea.</title>
        <authorList>
            <person name="Deeg C.M."/>
            <person name="Chow C.-E.T."/>
            <person name="Suttle C.A."/>
        </authorList>
    </citation>
    <scope>NUCLEOTIDE SEQUENCE</scope>
    <source>
        <strain evidence="1">NG1</strain>
    </source>
</reference>
<dbReference type="EMBL" id="MF782455">
    <property type="protein sequence ID" value="ATZ80864.1"/>
    <property type="molecule type" value="Genomic_DNA"/>
</dbReference>
<protein>
    <submittedName>
        <fullName evidence="1">Uncharacterized protein</fullName>
    </submittedName>
</protein>
<organism evidence="1">
    <name type="scientific">Bodo saltans virus</name>
    <dbReference type="NCBI Taxonomy" id="2024608"/>
    <lineage>
        <taxon>Viruses</taxon>
        <taxon>Varidnaviria</taxon>
        <taxon>Bamfordvirae</taxon>
        <taxon>Nucleocytoviricota</taxon>
        <taxon>Megaviricetes</taxon>
        <taxon>Imitervirales</taxon>
        <taxon>Mimiviridae</taxon>
        <taxon>Klosneuvirinae</taxon>
        <taxon>Theiavirus</taxon>
        <taxon>Theiavirus salishense</taxon>
    </lineage>
</organism>
<name>A0A2H4UVH0_9VIRU</name>
<proteinExistence type="predicted"/>
<keyword evidence="2" id="KW-1185">Reference proteome</keyword>